<keyword evidence="3" id="KW-1185">Reference proteome</keyword>
<dbReference type="AlphaFoldDB" id="A0A9W6KY47"/>
<organism evidence="2 3">
    <name type="scientific">Pseudonocardia halophobica</name>
    <dbReference type="NCBI Taxonomy" id="29401"/>
    <lineage>
        <taxon>Bacteria</taxon>
        <taxon>Bacillati</taxon>
        <taxon>Actinomycetota</taxon>
        <taxon>Actinomycetes</taxon>
        <taxon>Pseudonocardiales</taxon>
        <taxon>Pseudonocardiaceae</taxon>
        <taxon>Pseudonocardia</taxon>
    </lineage>
</organism>
<dbReference type="Gene3D" id="3.90.226.10">
    <property type="entry name" value="2-enoyl-CoA Hydratase, Chain A, domain 1"/>
    <property type="match status" value="1"/>
</dbReference>
<dbReference type="Gene3D" id="1.10.12.10">
    <property type="entry name" value="Lyase 2-enoyl-coa Hydratase, Chain A, domain 2"/>
    <property type="match status" value="1"/>
</dbReference>
<name>A0A9W6KY47_9PSEU</name>
<gene>
    <name evidence="2" type="ORF">GCM10017577_09580</name>
</gene>
<dbReference type="RefSeq" id="WP_231498142.1">
    <property type="nucleotide sequence ID" value="NZ_BAAAUZ010000011.1"/>
</dbReference>
<dbReference type="PANTHER" id="PTHR43459">
    <property type="entry name" value="ENOYL-COA HYDRATASE"/>
    <property type="match status" value="1"/>
</dbReference>
<reference evidence="2" key="1">
    <citation type="journal article" date="2014" name="Int. J. Syst. Evol. Microbiol.">
        <title>Complete genome sequence of Corynebacterium casei LMG S-19264T (=DSM 44701T), isolated from a smear-ripened cheese.</title>
        <authorList>
            <consortium name="US DOE Joint Genome Institute (JGI-PGF)"/>
            <person name="Walter F."/>
            <person name="Albersmeier A."/>
            <person name="Kalinowski J."/>
            <person name="Ruckert C."/>
        </authorList>
    </citation>
    <scope>NUCLEOTIDE SEQUENCE</scope>
    <source>
        <strain evidence="2">VKM Ac-1069</strain>
    </source>
</reference>
<dbReference type="GO" id="GO:0003824">
    <property type="term" value="F:catalytic activity"/>
    <property type="evidence" value="ECO:0007669"/>
    <property type="project" value="UniProtKB-ARBA"/>
</dbReference>
<dbReference type="Pfam" id="PF00378">
    <property type="entry name" value="ECH_1"/>
    <property type="match status" value="1"/>
</dbReference>
<evidence type="ECO:0000256" key="1">
    <source>
        <dbReference type="ARBA" id="ARBA00005254"/>
    </source>
</evidence>
<evidence type="ECO:0000313" key="2">
    <source>
        <dbReference type="EMBL" id="GLL09818.1"/>
    </source>
</evidence>
<accession>A0A9W6KY47</accession>
<dbReference type="SUPFAM" id="SSF52096">
    <property type="entry name" value="ClpP/crotonase"/>
    <property type="match status" value="1"/>
</dbReference>
<dbReference type="InterPro" id="IPR001753">
    <property type="entry name" value="Enoyl-CoA_hydra/iso"/>
</dbReference>
<protein>
    <submittedName>
        <fullName evidence="2">Enoyl-CoA hydratase</fullName>
    </submittedName>
</protein>
<proteinExistence type="inferred from homology"/>
<dbReference type="PANTHER" id="PTHR43459:SF1">
    <property type="entry name" value="EG:BACN32G11.4 PROTEIN"/>
    <property type="match status" value="1"/>
</dbReference>
<dbReference type="EMBL" id="BSFQ01000003">
    <property type="protein sequence ID" value="GLL09818.1"/>
    <property type="molecule type" value="Genomic_DNA"/>
</dbReference>
<dbReference type="CDD" id="cd06558">
    <property type="entry name" value="crotonase-like"/>
    <property type="match status" value="1"/>
</dbReference>
<sequence length="267" mass="27472">MKLIDTGMVLLDLDEDGVGHLRLNRPEAANGMNVPFLRALYDGIMVATGQPGLRVLVLSGEGPNFCAGGDVKTFASKGEALPDYLREATAWLQNVAAGLLALPVPVVTAVHGFAAGGGGLGLVCASDIVVAAESAKFMSGAARVGMAPDAGSSATLPQLVGVRKAMEILLLNPTLSASEALEIGLITKVVPDEDLHAEALAVARSIAAGAPRAHGAIKRLVWSGLGNRVEAQLPEEARTVSELSGTADAREGLAAVLERRRPVFTGN</sequence>
<evidence type="ECO:0000313" key="3">
    <source>
        <dbReference type="Proteomes" id="UP001143463"/>
    </source>
</evidence>
<dbReference type="InterPro" id="IPR029045">
    <property type="entry name" value="ClpP/crotonase-like_dom_sf"/>
</dbReference>
<comment type="similarity">
    <text evidence="1">Belongs to the enoyl-CoA hydratase/isomerase family.</text>
</comment>
<dbReference type="Proteomes" id="UP001143463">
    <property type="component" value="Unassembled WGS sequence"/>
</dbReference>
<comment type="caution">
    <text evidence="2">The sequence shown here is derived from an EMBL/GenBank/DDBJ whole genome shotgun (WGS) entry which is preliminary data.</text>
</comment>
<reference evidence="2" key="2">
    <citation type="submission" date="2023-01" db="EMBL/GenBank/DDBJ databases">
        <authorList>
            <person name="Sun Q."/>
            <person name="Evtushenko L."/>
        </authorList>
    </citation>
    <scope>NUCLEOTIDE SEQUENCE</scope>
    <source>
        <strain evidence="2">VKM Ac-1069</strain>
    </source>
</reference>
<dbReference type="InterPro" id="IPR014748">
    <property type="entry name" value="Enoyl-CoA_hydra_C"/>
</dbReference>